<dbReference type="InterPro" id="IPR039538">
    <property type="entry name" value="BetI_C"/>
</dbReference>
<dbReference type="InterPro" id="IPR009057">
    <property type="entry name" value="Homeodomain-like_sf"/>
</dbReference>
<dbReference type="GO" id="GO:0003700">
    <property type="term" value="F:DNA-binding transcription factor activity"/>
    <property type="evidence" value="ECO:0007669"/>
    <property type="project" value="TreeGrafter"/>
</dbReference>
<evidence type="ECO:0000313" key="8">
    <source>
        <dbReference type="Proteomes" id="UP000682416"/>
    </source>
</evidence>
<dbReference type="RefSeq" id="WP_431868527.1">
    <property type="nucleotide sequence ID" value="NZ_CBDRIY010000005.1"/>
</dbReference>
<evidence type="ECO:0000256" key="4">
    <source>
        <dbReference type="ARBA" id="ARBA00023163"/>
    </source>
</evidence>
<evidence type="ECO:0000256" key="3">
    <source>
        <dbReference type="ARBA" id="ARBA00023125"/>
    </source>
</evidence>
<evidence type="ECO:0000313" key="7">
    <source>
        <dbReference type="EMBL" id="QVJ01319.1"/>
    </source>
</evidence>
<accession>A0A975L8Q3</accession>
<dbReference type="Gene3D" id="1.10.357.10">
    <property type="entry name" value="Tetracycline Repressor, domain 2"/>
    <property type="match status" value="1"/>
</dbReference>
<dbReference type="AlphaFoldDB" id="A0A975L8Q3"/>
<keyword evidence="4" id="KW-0804">Transcription</keyword>
<dbReference type="PANTHER" id="PTHR30055:SF234">
    <property type="entry name" value="HTH-TYPE TRANSCRIPTIONAL REGULATOR BETI"/>
    <property type="match status" value="1"/>
</dbReference>
<keyword evidence="2" id="KW-0805">Transcription regulation</keyword>
<dbReference type="EMBL" id="CP074402">
    <property type="protein sequence ID" value="QVJ01319.1"/>
    <property type="molecule type" value="Genomic_DNA"/>
</dbReference>
<dbReference type="GO" id="GO:0000976">
    <property type="term" value="F:transcription cis-regulatory region binding"/>
    <property type="evidence" value="ECO:0007669"/>
    <property type="project" value="TreeGrafter"/>
</dbReference>
<protein>
    <submittedName>
        <fullName evidence="7">TetR family transcriptional regulator C-terminal domain-containing protein</fullName>
    </submittedName>
</protein>
<dbReference type="KEGG" id="nec:KGD82_24885"/>
<dbReference type="PROSITE" id="PS50977">
    <property type="entry name" value="HTH_TETR_2"/>
    <property type="match status" value="1"/>
</dbReference>
<feature type="DNA-binding region" description="H-T-H motif" evidence="5">
    <location>
        <begin position="31"/>
        <end position="50"/>
    </location>
</feature>
<keyword evidence="8" id="KW-1185">Reference proteome</keyword>
<evidence type="ECO:0000256" key="1">
    <source>
        <dbReference type="ARBA" id="ARBA00022491"/>
    </source>
</evidence>
<proteinExistence type="predicted"/>
<name>A0A975L8Q3_9ACTN</name>
<evidence type="ECO:0000259" key="6">
    <source>
        <dbReference type="PROSITE" id="PS50977"/>
    </source>
</evidence>
<dbReference type="PANTHER" id="PTHR30055">
    <property type="entry name" value="HTH-TYPE TRANSCRIPTIONAL REGULATOR RUTR"/>
    <property type="match status" value="1"/>
</dbReference>
<evidence type="ECO:0000256" key="5">
    <source>
        <dbReference type="PROSITE-ProRule" id="PRU00335"/>
    </source>
</evidence>
<dbReference type="Pfam" id="PF13977">
    <property type="entry name" value="TetR_C_6"/>
    <property type="match status" value="1"/>
</dbReference>
<evidence type="ECO:0000256" key="2">
    <source>
        <dbReference type="ARBA" id="ARBA00023015"/>
    </source>
</evidence>
<dbReference type="InterPro" id="IPR036271">
    <property type="entry name" value="Tet_transcr_reg_TetR-rel_C_sf"/>
</dbReference>
<reference evidence="7" key="1">
    <citation type="submission" date="2021-05" db="EMBL/GenBank/DDBJ databases">
        <authorList>
            <person name="Kaiqin L."/>
            <person name="Jian G."/>
        </authorList>
    </citation>
    <scope>NUCLEOTIDE SEQUENCE</scope>
    <source>
        <strain evidence="7">HDS5</strain>
    </source>
</reference>
<dbReference type="Proteomes" id="UP000682416">
    <property type="component" value="Chromosome"/>
</dbReference>
<sequence length="202" mass="22814">MPRTADHDERRRQVAEALLRTIARKGLAATTFADVADELGGSVGLVQRYFRSKSDLLRFGVEHLYRRGEERIEAVERVAPVRDLMFRIAHTLLPMDEERRMELTVWLEFLPNAVRDPEMAELHRTTTRQLVDGLAEGLDAARRLGELPADLDPHAEAAALVALADGLTLHQLATPDLFDDATAERLLRLHFDRLFSARAEEA</sequence>
<dbReference type="SUPFAM" id="SSF48498">
    <property type="entry name" value="Tetracyclin repressor-like, C-terminal domain"/>
    <property type="match status" value="1"/>
</dbReference>
<keyword evidence="1" id="KW-0678">Repressor</keyword>
<keyword evidence="3 5" id="KW-0238">DNA-binding</keyword>
<organism evidence="7 8">
    <name type="scientific">Nocardiopsis eucommiae</name>
    <dbReference type="NCBI Taxonomy" id="2831970"/>
    <lineage>
        <taxon>Bacteria</taxon>
        <taxon>Bacillati</taxon>
        <taxon>Actinomycetota</taxon>
        <taxon>Actinomycetes</taxon>
        <taxon>Streptosporangiales</taxon>
        <taxon>Nocardiopsidaceae</taxon>
        <taxon>Nocardiopsis</taxon>
    </lineage>
</organism>
<dbReference type="InterPro" id="IPR050109">
    <property type="entry name" value="HTH-type_TetR-like_transc_reg"/>
</dbReference>
<gene>
    <name evidence="7" type="ORF">KGD82_24885</name>
</gene>
<feature type="domain" description="HTH tetR-type" evidence="6">
    <location>
        <begin position="8"/>
        <end position="68"/>
    </location>
</feature>
<dbReference type="InterPro" id="IPR001647">
    <property type="entry name" value="HTH_TetR"/>
</dbReference>
<dbReference type="SUPFAM" id="SSF46689">
    <property type="entry name" value="Homeodomain-like"/>
    <property type="match status" value="1"/>
</dbReference>
<dbReference type="Pfam" id="PF00440">
    <property type="entry name" value="TetR_N"/>
    <property type="match status" value="1"/>
</dbReference>